<gene>
    <name evidence="6" type="primary">doeB</name>
    <name evidence="6" type="ORF">GCM10023346_12180</name>
</gene>
<reference evidence="7" key="1">
    <citation type="journal article" date="2019" name="Int. J. Syst. Evol. Microbiol.">
        <title>The Global Catalogue of Microorganisms (GCM) 10K type strain sequencing project: providing services to taxonomists for standard genome sequencing and annotation.</title>
        <authorList>
            <consortium name="The Broad Institute Genomics Platform"/>
            <consortium name="The Broad Institute Genome Sequencing Center for Infectious Disease"/>
            <person name="Wu L."/>
            <person name="Ma J."/>
        </authorList>
    </citation>
    <scope>NUCLEOTIDE SEQUENCE [LARGE SCALE GENOMIC DNA]</scope>
    <source>
        <strain evidence="7">JCM 18514</strain>
    </source>
</reference>
<evidence type="ECO:0000313" key="6">
    <source>
        <dbReference type="EMBL" id="GAA5191786.1"/>
    </source>
</evidence>
<keyword evidence="3" id="KW-0378">Hydrolase</keyword>
<evidence type="ECO:0000256" key="4">
    <source>
        <dbReference type="ARBA" id="ARBA00022833"/>
    </source>
</evidence>
<dbReference type="PIRSF" id="PIRSF039012">
    <property type="entry name" value="ASP"/>
    <property type="match status" value="1"/>
</dbReference>
<dbReference type="PANTHER" id="PTHR37326">
    <property type="entry name" value="BLL3975 PROTEIN"/>
    <property type="match status" value="1"/>
</dbReference>
<evidence type="ECO:0000259" key="5">
    <source>
        <dbReference type="Pfam" id="PF24827"/>
    </source>
</evidence>
<dbReference type="CDD" id="cd06252">
    <property type="entry name" value="M14_ASTE_ASPA-like"/>
    <property type="match status" value="1"/>
</dbReference>
<comment type="caution">
    <text evidence="6">The sequence shown here is derived from an EMBL/GenBank/DDBJ whole genome shotgun (WGS) entry which is preliminary data.</text>
</comment>
<dbReference type="Proteomes" id="UP001500200">
    <property type="component" value="Unassembled WGS sequence"/>
</dbReference>
<dbReference type="InterPro" id="IPR043795">
    <property type="entry name" value="N-alpha-Ac-DABA-like"/>
</dbReference>
<accession>A0ABP9S6U4</accession>
<organism evidence="6 7">
    <name type="scientific">Arthrobacter gyeryongensis</name>
    <dbReference type="NCBI Taxonomy" id="1650592"/>
    <lineage>
        <taxon>Bacteria</taxon>
        <taxon>Bacillati</taxon>
        <taxon>Actinomycetota</taxon>
        <taxon>Actinomycetes</taxon>
        <taxon>Micrococcales</taxon>
        <taxon>Micrococcaceae</taxon>
        <taxon>Arthrobacter</taxon>
    </lineage>
</organism>
<comment type="cofactor">
    <cofactor evidence="1">
        <name>Zn(2+)</name>
        <dbReference type="ChEBI" id="CHEBI:29105"/>
    </cofactor>
</comment>
<dbReference type="SUPFAM" id="SSF53187">
    <property type="entry name" value="Zn-dependent exopeptidases"/>
    <property type="match status" value="1"/>
</dbReference>
<keyword evidence="4" id="KW-0862">Zinc</keyword>
<dbReference type="PANTHER" id="PTHR37326:SF1">
    <property type="entry name" value="BLL3975 PROTEIN"/>
    <property type="match status" value="1"/>
</dbReference>
<keyword evidence="2" id="KW-0479">Metal-binding</keyword>
<dbReference type="InterPro" id="IPR053138">
    <property type="entry name" value="N-alpha-Ac-DABA_deacetylase"/>
</dbReference>
<proteinExistence type="predicted"/>
<dbReference type="EMBL" id="BAABKK010000009">
    <property type="protein sequence ID" value="GAA5191786.1"/>
    <property type="molecule type" value="Genomic_DNA"/>
</dbReference>
<evidence type="ECO:0000313" key="7">
    <source>
        <dbReference type="Proteomes" id="UP001500200"/>
    </source>
</evidence>
<dbReference type="Gene3D" id="3.40.630.10">
    <property type="entry name" value="Zn peptidases"/>
    <property type="match status" value="1"/>
</dbReference>
<name>A0ABP9S6U4_9MICC</name>
<evidence type="ECO:0000256" key="3">
    <source>
        <dbReference type="ARBA" id="ARBA00022801"/>
    </source>
</evidence>
<keyword evidence="7" id="KW-1185">Reference proteome</keyword>
<dbReference type="InterPro" id="IPR055438">
    <property type="entry name" value="AstE_AspA_cat"/>
</dbReference>
<protein>
    <submittedName>
        <fullName evidence="6">N(2)-acetyl-L-2,4-diaminobutanoate deacetylase DoeB</fullName>
    </submittedName>
</protein>
<evidence type="ECO:0000256" key="2">
    <source>
        <dbReference type="ARBA" id="ARBA00022723"/>
    </source>
</evidence>
<dbReference type="Pfam" id="PF24827">
    <property type="entry name" value="AstE_AspA_cat"/>
    <property type="match status" value="1"/>
</dbReference>
<evidence type="ECO:0000256" key="1">
    <source>
        <dbReference type="ARBA" id="ARBA00001947"/>
    </source>
</evidence>
<feature type="domain" description="Succinylglutamate desuccinylase/Aspartoacylase catalytic" evidence="5">
    <location>
        <begin position="88"/>
        <end position="275"/>
    </location>
</feature>
<sequence>MAIRLIPFFVSKLVQSYVLYIIGFTVYSESNPINLSESCPMSLYIPRIPGIDFAAVGKQLGYLEIEHSDNENDAAVIPSPIAVLSGGDGPTVLLIAGTHGDEYEGQILLQELIRTLNPAEVTGRLIILPALNIAAVREGKRVSSVDRVNLNRALPGRADGGPALQIASIVAGELIPMADFVMDIHSGGIASEYVPSAFVYQGPTPELWAAKVAAVTAFNAPYSVVVKPMLKAGSISGAADRAGVPMISTELGGRGTVSLPILTRARTGLRSLLGHWGVLKDAGLSEARIPIQWVELTAQSAVHSTMAGILEPVVELGQKVTAGDLVARVHSVEELERPPKDFFAPMDGVVAIVRHPALVNVGTTVVNIAVDHGTSYLKGNHELS</sequence>